<evidence type="ECO:0000313" key="3">
    <source>
        <dbReference type="Proteomes" id="UP000054016"/>
    </source>
</evidence>
<keyword evidence="1" id="KW-0472">Membrane</keyword>
<gene>
    <name evidence="2" type="ORF">AC478_02685</name>
</gene>
<comment type="caution">
    <text evidence="2">The sequence shown here is derived from an EMBL/GenBank/DDBJ whole genome shotgun (WGS) entry which is preliminary data.</text>
</comment>
<keyword evidence="1" id="KW-1133">Transmembrane helix</keyword>
<accession>A0A0M0BSH1</accession>
<evidence type="ECO:0000313" key="2">
    <source>
        <dbReference type="EMBL" id="KON31528.1"/>
    </source>
</evidence>
<organism evidence="2 3">
    <name type="scientific">miscellaneous Crenarchaeota group-1 archaeon SG8-32-3</name>
    <dbReference type="NCBI Taxonomy" id="1685125"/>
    <lineage>
        <taxon>Archaea</taxon>
        <taxon>Candidatus Bathyarchaeota</taxon>
        <taxon>MCG-1</taxon>
    </lineage>
</organism>
<reference evidence="3" key="1">
    <citation type="submission" date="2015-06" db="EMBL/GenBank/DDBJ databases">
        <title>New insights into the roles of widespread benthic archaea in carbon and nitrogen cycling.</title>
        <authorList>
            <person name="Lazar C.S."/>
            <person name="Baker B.J."/>
            <person name="Seitz K.W."/>
            <person name="Hyde A.S."/>
            <person name="Dick G.J."/>
            <person name="Hinrichs K.-U."/>
            <person name="Teske A.P."/>
        </authorList>
    </citation>
    <scope>NUCLEOTIDE SEQUENCE [LARGE SCALE GENOMIC DNA]</scope>
</reference>
<protein>
    <submittedName>
        <fullName evidence="2">Uncharacterized protein</fullName>
    </submittedName>
</protein>
<proteinExistence type="predicted"/>
<evidence type="ECO:0000256" key="1">
    <source>
        <dbReference type="SAM" id="Phobius"/>
    </source>
</evidence>
<keyword evidence="1" id="KW-0812">Transmembrane</keyword>
<dbReference type="EMBL" id="LFWV01000033">
    <property type="protein sequence ID" value="KON31528.1"/>
    <property type="molecule type" value="Genomic_DNA"/>
</dbReference>
<feature type="transmembrane region" description="Helical" evidence="1">
    <location>
        <begin position="6"/>
        <end position="27"/>
    </location>
</feature>
<sequence>MNAPIFSRLFSFSVNLFVVHGGNVLIAEKDFRGDKQRYIEFKAYCDEYDFHFYIMDKDGKRRQIDPSDLAKK</sequence>
<dbReference type="Proteomes" id="UP000054016">
    <property type="component" value="Unassembled WGS sequence"/>
</dbReference>
<dbReference type="AlphaFoldDB" id="A0A0M0BSH1"/>
<name>A0A0M0BSH1_9ARCH</name>